<dbReference type="AlphaFoldDB" id="A0A382R8H4"/>
<keyword evidence="1" id="KW-0547">Nucleotide-binding</keyword>
<organism evidence="4">
    <name type="scientific">marine metagenome</name>
    <dbReference type="NCBI Taxonomy" id="408172"/>
    <lineage>
        <taxon>unclassified sequences</taxon>
        <taxon>metagenomes</taxon>
        <taxon>ecological metagenomes</taxon>
    </lineage>
</organism>
<dbReference type="Pfam" id="PF00005">
    <property type="entry name" value="ABC_tran"/>
    <property type="match status" value="1"/>
</dbReference>
<dbReference type="PANTHER" id="PTHR43119:SF1">
    <property type="entry name" value="ABC TRANSPORTER DOMAIN-CONTAINING PROTEIN"/>
    <property type="match status" value="1"/>
</dbReference>
<dbReference type="SUPFAM" id="SSF52540">
    <property type="entry name" value="P-loop containing nucleoside triphosphate hydrolases"/>
    <property type="match status" value="1"/>
</dbReference>
<dbReference type="CDD" id="cd00267">
    <property type="entry name" value="ABC_ATPase"/>
    <property type="match status" value="1"/>
</dbReference>
<feature type="domain" description="ABC transporter" evidence="3">
    <location>
        <begin position="2"/>
        <end position="198"/>
    </location>
</feature>
<reference evidence="4" key="1">
    <citation type="submission" date="2018-05" db="EMBL/GenBank/DDBJ databases">
        <authorList>
            <person name="Lanie J.A."/>
            <person name="Ng W.-L."/>
            <person name="Kazmierczak K.M."/>
            <person name="Andrzejewski T.M."/>
            <person name="Davidsen T.M."/>
            <person name="Wayne K.J."/>
            <person name="Tettelin H."/>
            <person name="Glass J.I."/>
            <person name="Rusch D."/>
            <person name="Podicherti R."/>
            <person name="Tsui H.-C.T."/>
            <person name="Winkler M.E."/>
        </authorList>
    </citation>
    <scope>NUCLEOTIDE SEQUENCE</scope>
</reference>
<accession>A0A382R8H4</accession>
<dbReference type="Gene3D" id="3.40.50.300">
    <property type="entry name" value="P-loop containing nucleotide triphosphate hydrolases"/>
    <property type="match status" value="1"/>
</dbReference>
<dbReference type="InterPro" id="IPR003439">
    <property type="entry name" value="ABC_transporter-like_ATP-bd"/>
</dbReference>
<dbReference type="InterPro" id="IPR027417">
    <property type="entry name" value="P-loop_NTPase"/>
</dbReference>
<protein>
    <recommendedName>
        <fullName evidence="3">ABC transporter domain-containing protein</fullName>
    </recommendedName>
</protein>
<evidence type="ECO:0000256" key="2">
    <source>
        <dbReference type="ARBA" id="ARBA00022840"/>
    </source>
</evidence>
<evidence type="ECO:0000256" key="1">
    <source>
        <dbReference type="ARBA" id="ARBA00022741"/>
    </source>
</evidence>
<dbReference type="SMART" id="SM00382">
    <property type="entry name" value="AAA"/>
    <property type="match status" value="1"/>
</dbReference>
<dbReference type="GO" id="GO:0005524">
    <property type="term" value="F:ATP binding"/>
    <property type="evidence" value="ECO:0007669"/>
    <property type="project" value="UniProtKB-KW"/>
</dbReference>
<dbReference type="EMBL" id="UINC01119468">
    <property type="protein sequence ID" value="SVC93308.1"/>
    <property type="molecule type" value="Genomic_DNA"/>
</dbReference>
<name>A0A382R8H4_9ZZZZ</name>
<dbReference type="InterPro" id="IPR003593">
    <property type="entry name" value="AAA+_ATPase"/>
</dbReference>
<proteinExistence type="predicted"/>
<keyword evidence="2" id="KW-0067">ATP-binding</keyword>
<dbReference type="GO" id="GO:0016887">
    <property type="term" value="F:ATP hydrolysis activity"/>
    <property type="evidence" value="ECO:0007669"/>
    <property type="project" value="InterPro"/>
</dbReference>
<evidence type="ECO:0000313" key="4">
    <source>
        <dbReference type="EMBL" id="SVC93308.1"/>
    </source>
</evidence>
<feature type="non-terminal residue" evidence="4">
    <location>
        <position position="1"/>
    </location>
</feature>
<evidence type="ECO:0000259" key="3">
    <source>
        <dbReference type="PROSITE" id="PS50893"/>
    </source>
</evidence>
<gene>
    <name evidence="4" type="ORF">METZ01_LOCUS346162</name>
</gene>
<dbReference type="PROSITE" id="PS50893">
    <property type="entry name" value="ABC_TRANSPORTER_2"/>
    <property type="match status" value="1"/>
</dbReference>
<sequence length="198" mass="21471">VLSIQDLSRPGLKPFSIDLNEGECVVLTGPSGAGKTLLLRAIADLDPNKGSVFLNQVSKNEYTAPEWRRAVCYLSTESGWWADDVGIHFPNHQSAGELLPKLGIGPDALNWQVARLSTGERQRLALARLILVSPSVMLLDEPTSGLDPESEAMVEQILLQKLAEDVSILIVTHSSDQANRLATRCLKMNSGLVSEDTA</sequence>
<dbReference type="PANTHER" id="PTHR43119">
    <property type="entry name" value="ABC TRANSPORT PROTEIN ATP-BINDING COMPONENT-RELATED"/>
    <property type="match status" value="1"/>
</dbReference>